<name>A0A5R9GCD6_9BACL</name>
<comment type="caution">
    <text evidence="1">The sequence shown here is derived from an EMBL/GenBank/DDBJ whole genome shotgun (WGS) entry which is preliminary data.</text>
</comment>
<keyword evidence="2" id="KW-1185">Reference proteome</keyword>
<proteinExistence type="predicted"/>
<dbReference type="AlphaFoldDB" id="A0A5R9GCD6"/>
<gene>
    <name evidence="1" type="ORF">FE782_08980</name>
</gene>
<organism evidence="1 2">
    <name type="scientific">Paenibacillus antri</name>
    <dbReference type="NCBI Taxonomy" id="2582848"/>
    <lineage>
        <taxon>Bacteria</taxon>
        <taxon>Bacillati</taxon>
        <taxon>Bacillota</taxon>
        <taxon>Bacilli</taxon>
        <taxon>Bacillales</taxon>
        <taxon>Paenibacillaceae</taxon>
        <taxon>Paenibacillus</taxon>
    </lineage>
</organism>
<reference evidence="1 2" key="1">
    <citation type="submission" date="2019-05" db="EMBL/GenBank/DDBJ databases">
        <authorList>
            <person name="Narsing Rao M.P."/>
            <person name="Li W.J."/>
        </authorList>
    </citation>
    <scope>NUCLEOTIDE SEQUENCE [LARGE SCALE GENOMIC DNA]</scope>
    <source>
        <strain evidence="1 2">SYSU_K30003</strain>
    </source>
</reference>
<dbReference type="EMBL" id="VCIW01000004">
    <property type="protein sequence ID" value="TLS52749.1"/>
    <property type="molecule type" value="Genomic_DNA"/>
</dbReference>
<evidence type="ECO:0000313" key="2">
    <source>
        <dbReference type="Proteomes" id="UP000309676"/>
    </source>
</evidence>
<accession>A0A5R9GCD6</accession>
<protein>
    <submittedName>
        <fullName evidence="1">Uncharacterized protein</fullName>
    </submittedName>
</protein>
<dbReference type="Proteomes" id="UP000309676">
    <property type="component" value="Unassembled WGS sequence"/>
</dbReference>
<sequence length="119" mass="13595">MPQRRLDFEARCLSSLEKVFADEVLSSSERLTARLSDFPRIDALSDYDFYEKGLVPTPVPALDRLEPFLAWNSRPRLRFIRAARNGFSPSGSKSIACFNRRSKQEIYIMINGLLSVPNP</sequence>
<evidence type="ECO:0000313" key="1">
    <source>
        <dbReference type="EMBL" id="TLS52749.1"/>
    </source>
</evidence>